<evidence type="ECO:0000259" key="5">
    <source>
        <dbReference type="Pfam" id="PF02770"/>
    </source>
</evidence>
<dbReference type="Pfam" id="PF00441">
    <property type="entry name" value="Acyl-CoA_dh_1"/>
    <property type="match status" value="1"/>
</dbReference>
<keyword evidence="2" id="KW-0285">Flavoprotein</keyword>
<dbReference type="InterPro" id="IPR009100">
    <property type="entry name" value="AcylCoA_DH/oxidase_NM_dom_sf"/>
</dbReference>
<protein>
    <submittedName>
        <fullName evidence="7">Putative acyl-CoA dehydrogenase AidB</fullName>
        <ecNumber evidence="7">1.3.99.-</ecNumber>
    </submittedName>
</protein>
<dbReference type="SUPFAM" id="SSF56645">
    <property type="entry name" value="Acyl-CoA dehydrogenase NM domain-like"/>
    <property type="match status" value="1"/>
</dbReference>
<dbReference type="PANTHER" id="PTHR42707">
    <property type="entry name" value="ACYL-COA DEHYDROGENASE"/>
    <property type="match status" value="1"/>
</dbReference>
<name>A0A485M434_9ZZZZ</name>
<dbReference type="GO" id="GO:0003995">
    <property type="term" value="F:acyl-CoA dehydrogenase activity"/>
    <property type="evidence" value="ECO:0007669"/>
    <property type="project" value="TreeGrafter"/>
</dbReference>
<dbReference type="InterPro" id="IPR041504">
    <property type="entry name" value="AidB_N"/>
</dbReference>
<feature type="domain" description="Acyl-CoA dehydrogenase/oxidase C-terminal" evidence="4">
    <location>
        <begin position="389"/>
        <end position="452"/>
    </location>
</feature>
<evidence type="ECO:0000259" key="6">
    <source>
        <dbReference type="Pfam" id="PF18158"/>
    </source>
</evidence>
<dbReference type="PANTHER" id="PTHR42707:SF2">
    <property type="entry name" value="ACD11 DEHYDROGENASE"/>
    <property type="match status" value="1"/>
</dbReference>
<dbReference type="InterPro" id="IPR036250">
    <property type="entry name" value="AcylCo_DH-like_C"/>
</dbReference>
<dbReference type="InterPro" id="IPR009075">
    <property type="entry name" value="AcylCo_DH/oxidase_C"/>
</dbReference>
<evidence type="ECO:0000256" key="1">
    <source>
        <dbReference type="ARBA" id="ARBA00009347"/>
    </source>
</evidence>
<feature type="domain" description="Adaptive response protein AidB N-terminal" evidence="6">
    <location>
        <begin position="21"/>
        <end position="152"/>
    </location>
</feature>
<dbReference type="EMBL" id="CAADRM010000144">
    <property type="protein sequence ID" value="VFU18095.1"/>
    <property type="molecule type" value="Genomic_DNA"/>
</dbReference>
<dbReference type="Pfam" id="PF18158">
    <property type="entry name" value="AidB_N"/>
    <property type="match status" value="1"/>
</dbReference>
<dbReference type="EC" id="1.3.99.-" evidence="7"/>
<comment type="similarity">
    <text evidence="1">Belongs to the acyl-CoA dehydrogenase family.</text>
</comment>
<sequence>MSFPNRNNPYSFDEFLQWRSKVNYYRDDAFFQKVLMHFCGEEWEAIDRDLDRMSEKVSYRWRDFAEKISWPEHRPYIKHYDGHNHRIDRIVRPLETEIMEKEIFSEAFFSEKTSPWLRLAKMYLIYQNGEACIACPITCTEGLVALLEKYADTPETRRILQHCKEGIDGDFAIGAQYLSEIQGGSDVPSNVLEAVYEDGQWRLYGTKFFCSATHADYAVVTAKPAGSEDVALFVVPSWLEGDKEQEVRNGYTIDRIKWKMGTSELTTAELTFNGAIAYPVGPLNRGVANVVGIVLTYSRLTVGLSAAAFMARAVREARAYAGFRDAFGLRIDNFPMLEGQLRAMELFSKRTVAAAFRLYRDFLTLPGGLKGGLVTDESEEEKKRRFDVRELIMLQKITASWDCTDVIRQAMSVFGGHGVMEDFSALPRLFRDSAINELWEGPRNVLLTQMHRDFQRVSGWYRPSEFVRHALAGADEKLIQRFGAEMDELIACPSLFVMDEKTMDICRRWDAFCHEFFHAYQDLALDEVERAGEAAAKEQGM</sequence>
<dbReference type="SUPFAM" id="SSF47203">
    <property type="entry name" value="Acyl-CoA dehydrogenase C-terminal domain-like"/>
    <property type="match status" value="1"/>
</dbReference>
<dbReference type="Pfam" id="PF02770">
    <property type="entry name" value="Acyl-CoA_dh_M"/>
    <property type="match status" value="1"/>
</dbReference>
<evidence type="ECO:0000313" key="7">
    <source>
        <dbReference type="EMBL" id="VFU18095.1"/>
    </source>
</evidence>
<evidence type="ECO:0000256" key="3">
    <source>
        <dbReference type="ARBA" id="ARBA00022827"/>
    </source>
</evidence>
<evidence type="ECO:0000259" key="4">
    <source>
        <dbReference type="Pfam" id="PF00441"/>
    </source>
</evidence>
<evidence type="ECO:0000256" key="2">
    <source>
        <dbReference type="ARBA" id="ARBA00022630"/>
    </source>
</evidence>
<accession>A0A485M434</accession>
<feature type="domain" description="Acyl-CoA oxidase/dehydrogenase middle" evidence="5">
    <location>
        <begin position="177"/>
        <end position="273"/>
    </location>
</feature>
<reference evidence="7" key="1">
    <citation type="submission" date="2019-03" db="EMBL/GenBank/DDBJ databases">
        <authorList>
            <person name="Hao L."/>
        </authorList>
    </citation>
    <scope>NUCLEOTIDE SEQUENCE</scope>
</reference>
<dbReference type="AlphaFoldDB" id="A0A485M434"/>
<dbReference type="Gene3D" id="2.40.110.20">
    <property type="match status" value="1"/>
</dbReference>
<proteinExistence type="inferred from homology"/>
<keyword evidence="7" id="KW-0560">Oxidoreductase</keyword>
<dbReference type="InterPro" id="IPR006091">
    <property type="entry name" value="Acyl-CoA_Oxase/DH_mid-dom"/>
</dbReference>
<gene>
    <name evidence="7" type="primary">aidB</name>
    <name evidence="7" type="ORF">SCFA_770001</name>
</gene>
<keyword evidence="3" id="KW-0274">FAD</keyword>
<organism evidence="7">
    <name type="scientific">anaerobic digester metagenome</name>
    <dbReference type="NCBI Taxonomy" id="1263854"/>
    <lineage>
        <taxon>unclassified sequences</taxon>
        <taxon>metagenomes</taxon>
        <taxon>ecological metagenomes</taxon>
    </lineage>
</organism>
<dbReference type="Gene3D" id="1.20.140.10">
    <property type="entry name" value="Butyryl-CoA Dehydrogenase, subunit A, domain 3"/>
    <property type="match status" value="1"/>
</dbReference>
<dbReference type="InterPro" id="IPR052904">
    <property type="entry name" value="Acyl-CoA_dehydrogenase-like"/>
</dbReference>